<dbReference type="InterPro" id="IPR015972">
    <property type="entry name" value="Ribosomal_eL19_dom1"/>
</dbReference>
<protein>
    <recommendedName>
        <fullName evidence="5">Large ribosomal subunit protein eL19 domain-containing protein</fullName>
    </recommendedName>
</protein>
<dbReference type="EMBL" id="JABFUD020000020">
    <property type="protein sequence ID" value="KAI5064061.1"/>
    <property type="molecule type" value="Genomic_DNA"/>
</dbReference>
<dbReference type="GO" id="GO:0003735">
    <property type="term" value="F:structural constituent of ribosome"/>
    <property type="evidence" value="ECO:0007669"/>
    <property type="project" value="InterPro"/>
</dbReference>
<feature type="compositionally biased region" description="Basic residues" evidence="4">
    <location>
        <begin position="232"/>
        <end position="244"/>
    </location>
</feature>
<dbReference type="InterPro" id="IPR000196">
    <property type="entry name" value="Ribosomal_eL19_dom"/>
</dbReference>
<evidence type="ECO:0000256" key="2">
    <source>
        <dbReference type="ARBA" id="ARBA00022980"/>
    </source>
</evidence>
<comment type="caution">
    <text evidence="6">The sequence shown here is derived from an EMBL/GenBank/DDBJ whole genome shotgun (WGS) entry which is preliminary data.</text>
</comment>
<sequence length="345" mass="40181">MIAMYELKEMKSGGGDGGVALDGSWAPIASRLDAGQVALEWSELCREEIAILDAEVRRLLTGKPRRKWYVSLFHEREEEKKKKTVPFVALGFRESGHWRRVMSSPIRTAHNVVRERELANGVALLFISLEFHVYREAILDLHHRPCYQIALSLLVTSARAAREHSTRRPAPCEVQGERRPSVWLDPNEVNEISHMANLGQNIKKLVKDGFVIRKLTKIHSRARAKRALEAKRKGRHSGYGKRRGTREATLPSKVLWLRRMRVLRRLLIKYWEAKKIDKHMYHGMYMKVKGNMFKNKHVLMESIHKFKAEKAHSKTLSNQFEARRIKGKAIRERKMPGRNSTWHRY</sequence>
<gene>
    <name evidence="6" type="ORF">GOP47_0020731</name>
</gene>
<dbReference type="AlphaFoldDB" id="A0A9D4Z8Z1"/>
<dbReference type="InterPro" id="IPR039547">
    <property type="entry name" value="Ribosomal_eL19"/>
</dbReference>
<evidence type="ECO:0000259" key="5">
    <source>
        <dbReference type="SMART" id="SM01416"/>
    </source>
</evidence>
<dbReference type="Pfam" id="PF25476">
    <property type="entry name" value="Ribosomal_L19e_C"/>
    <property type="match status" value="1"/>
</dbReference>
<dbReference type="FunFam" id="1.10.1200.240:FF:000001">
    <property type="entry name" value="Ribosomal protein L19"/>
    <property type="match status" value="1"/>
</dbReference>
<proteinExistence type="inferred from homology"/>
<evidence type="ECO:0000313" key="6">
    <source>
        <dbReference type="EMBL" id="KAI5064061.1"/>
    </source>
</evidence>
<dbReference type="PANTHER" id="PTHR10722">
    <property type="entry name" value="60S RIBOSOMAL PROTEIN L19"/>
    <property type="match status" value="1"/>
</dbReference>
<dbReference type="InterPro" id="IPR057259">
    <property type="entry name" value="Ribosomal_L19e"/>
</dbReference>
<evidence type="ECO:0000256" key="4">
    <source>
        <dbReference type="SAM" id="MobiDB-lite"/>
    </source>
</evidence>
<feature type="domain" description="Large ribosomal subunit protein eL19" evidence="5">
    <location>
        <begin position="163"/>
        <end position="307"/>
    </location>
</feature>
<dbReference type="InterPro" id="IPR057260">
    <property type="entry name" value="Ribosomal_L19e_C"/>
</dbReference>
<keyword evidence="7" id="KW-1185">Reference proteome</keyword>
<dbReference type="OrthoDB" id="5407653at2759"/>
<dbReference type="InterPro" id="IPR035970">
    <property type="entry name" value="60S_ribosomal_eL19_sf"/>
</dbReference>
<dbReference type="Pfam" id="PF01280">
    <property type="entry name" value="Ribosomal_L19e"/>
    <property type="match status" value="1"/>
</dbReference>
<dbReference type="Gene3D" id="1.10.1650.10">
    <property type="match status" value="1"/>
</dbReference>
<evidence type="ECO:0000256" key="1">
    <source>
        <dbReference type="ARBA" id="ARBA00011082"/>
    </source>
</evidence>
<dbReference type="GO" id="GO:0022625">
    <property type="term" value="C:cytosolic large ribosomal subunit"/>
    <property type="evidence" value="ECO:0007669"/>
    <property type="project" value="InterPro"/>
</dbReference>
<dbReference type="GO" id="GO:0003723">
    <property type="term" value="F:RNA binding"/>
    <property type="evidence" value="ECO:0007669"/>
    <property type="project" value="InterPro"/>
</dbReference>
<evidence type="ECO:0000313" key="7">
    <source>
        <dbReference type="Proteomes" id="UP000886520"/>
    </source>
</evidence>
<feature type="region of interest" description="Disordered" evidence="4">
    <location>
        <begin position="223"/>
        <end position="246"/>
    </location>
</feature>
<dbReference type="GO" id="GO:0006412">
    <property type="term" value="P:translation"/>
    <property type="evidence" value="ECO:0007669"/>
    <property type="project" value="InterPro"/>
</dbReference>
<dbReference type="SUPFAM" id="SSF48140">
    <property type="entry name" value="Ribosomal protein L19 (L19e)"/>
    <property type="match status" value="1"/>
</dbReference>
<name>A0A9D4Z8Z1_ADICA</name>
<dbReference type="Gene3D" id="1.10.1200.240">
    <property type="match status" value="1"/>
</dbReference>
<comment type="similarity">
    <text evidence="1">Belongs to the eukaryotic ribosomal protein eL19 family.</text>
</comment>
<organism evidence="6 7">
    <name type="scientific">Adiantum capillus-veneris</name>
    <name type="common">Maidenhair fern</name>
    <dbReference type="NCBI Taxonomy" id="13818"/>
    <lineage>
        <taxon>Eukaryota</taxon>
        <taxon>Viridiplantae</taxon>
        <taxon>Streptophyta</taxon>
        <taxon>Embryophyta</taxon>
        <taxon>Tracheophyta</taxon>
        <taxon>Polypodiopsida</taxon>
        <taxon>Polypodiidae</taxon>
        <taxon>Polypodiales</taxon>
        <taxon>Pteridineae</taxon>
        <taxon>Pteridaceae</taxon>
        <taxon>Vittarioideae</taxon>
        <taxon>Adiantum</taxon>
    </lineage>
</organism>
<accession>A0A9D4Z8Z1</accession>
<reference evidence="6" key="1">
    <citation type="submission" date="2021-01" db="EMBL/GenBank/DDBJ databases">
        <title>Adiantum capillus-veneris genome.</title>
        <authorList>
            <person name="Fang Y."/>
            <person name="Liao Q."/>
        </authorList>
    </citation>
    <scope>NUCLEOTIDE SEQUENCE</scope>
    <source>
        <strain evidence="6">H3</strain>
        <tissue evidence="6">Leaf</tissue>
    </source>
</reference>
<keyword evidence="3" id="KW-0687">Ribonucleoprotein</keyword>
<dbReference type="Proteomes" id="UP000886520">
    <property type="component" value="Chromosome 20"/>
</dbReference>
<dbReference type="SMART" id="SM01416">
    <property type="entry name" value="Ribosomal_L19e"/>
    <property type="match status" value="1"/>
</dbReference>
<keyword evidence="2" id="KW-0689">Ribosomal protein</keyword>
<evidence type="ECO:0000256" key="3">
    <source>
        <dbReference type="ARBA" id="ARBA00023274"/>
    </source>
</evidence>